<feature type="compositionally biased region" description="Low complexity" evidence="1">
    <location>
        <begin position="195"/>
        <end position="207"/>
    </location>
</feature>
<evidence type="ECO:0000313" key="2">
    <source>
        <dbReference type="EMBL" id="CAK0798923.1"/>
    </source>
</evidence>
<evidence type="ECO:0000313" key="3">
    <source>
        <dbReference type="Proteomes" id="UP001189429"/>
    </source>
</evidence>
<dbReference type="Proteomes" id="UP001189429">
    <property type="component" value="Unassembled WGS sequence"/>
</dbReference>
<keyword evidence="3" id="KW-1185">Reference proteome</keyword>
<sequence>MVADGPDEELQALLSARRQRVDEQGEEYSSGAGGEQRGADAKWSELDPAQFTPKSAYHRAHEALSAISEAAGAGEASGASGAGTPQAKAEAEAEAEAVAAASPRPALSPRPTPRRTPRQRPSQRRAAGAEGPPEPSPRRPPLQSPRDVAPMSARLARSGFDVTPLCSPRLDDQASPVGRHLQSPLDDQAAPVPPASAASSAGPSGSAVEARGAANFYAVFDAGEPDGAGKATPASPSVSVGHADAALPADVMELDMTLPIKLSELDMTLPIKAWTDGAGEGPALDAAPLAEVRRSQAAPAAARSDGDAAVWRAVVKGRLPKVQELAARGQLTSGRMQDHNGHSVFWNAVAFQQPEVALWLLRRFPPGPEPGVDLAEEHARRGDTLLHLCLYLTEFRGPAAEVFSAIFASPEVRRERANEGGQTFLHVAAARLNFWVLRLVLSRAPELVGLFCARDKHGLSPTDALMRRVGEVSGAVPDRPSVRALGPEAGAAQRGGRADALKSAPEHVGALEPERLNSLRRTWTLCAGPSDASEPEDLDALRRRPGRVAIAAADVVVVAAAAAEVDVTTSPGLAADVTNALAEQQLHN</sequence>
<evidence type="ECO:0000256" key="1">
    <source>
        <dbReference type="SAM" id="MobiDB-lite"/>
    </source>
</evidence>
<comment type="caution">
    <text evidence="2">The sequence shown here is derived from an EMBL/GenBank/DDBJ whole genome shotgun (WGS) entry which is preliminary data.</text>
</comment>
<organism evidence="2 3">
    <name type="scientific">Prorocentrum cordatum</name>
    <dbReference type="NCBI Taxonomy" id="2364126"/>
    <lineage>
        <taxon>Eukaryota</taxon>
        <taxon>Sar</taxon>
        <taxon>Alveolata</taxon>
        <taxon>Dinophyceae</taxon>
        <taxon>Prorocentrales</taxon>
        <taxon>Prorocentraceae</taxon>
        <taxon>Prorocentrum</taxon>
    </lineage>
</organism>
<dbReference type="InterPro" id="IPR036770">
    <property type="entry name" value="Ankyrin_rpt-contain_sf"/>
</dbReference>
<accession>A0ABN9Q2Y7</accession>
<reference evidence="2" key="1">
    <citation type="submission" date="2023-10" db="EMBL/GenBank/DDBJ databases">
        <authorList>
            <person name="Chen Y."/>
            <person name="Shah S."/>
            <person name="Dougan E. K."/>
            <person name="Thang M."/>
            <person name="Chan C."/>
        </authorList>
    </citation>
    <scope>NUCLEOTIDE SEQUENCE [LARGE SCALE GENOMIC DNA]</scope>
</reference>
<feature type="compositionally biased region" description="Pro residues" evidence="1">
    <location>
        <begin position="132"/>
        <end position="143"/>
    </location>
</feature>
<dbReference type="SUPFAM" id="SSF48403">
    <property type="entry name" value="Ankyrin repeat"/>
    <property type="match status" value="1"/>
</dbReference>
<feature type="compositionally biased region" description="Low complexity" evidence="1">
    <location>
        <begin position="96"/>
        <end position="105"/>
    </location>
</feature>
<proteinExistence type="predicted"/>
<protein>
    <submittedName>
        <fullName evidence="2">Uncharacterized protein</fullName>
    </submittedName>
</protein>
<dbReference type="EMBL" id="CAUYUJ010002047">
    <property type="protein sequence ID" value="CAK0798923.1"/>
    <property type="molecule type" value="Genomic_DNA"/>
</dbReference>
<feature type="compositionally biased region" description="Acidic residues" evidence="1">
    <location>
        <begin position="1"/>
        <end position="10"/>
    </location>
</feature>
<gene>
    <name evidence="2" type="ORF">PCOR1329_LOCUS7549</name>
</gene>
<feature type="region of interest" description="Disordered" evidence="1">
    <location>
        <begin position="1"/>
        <end position="207"/>
    </location>
</feature>
<feature type="region of interest" description="Disordered" evidence="1">
    <location>
        <begin position="477"/>
        <end position="497"/>
    </location>
</feature>
<feature type="compositionally biased region" description="Low complexity" evidence="1">
    <location>
        <begin position="63"/>
        <end position="88"/>
    </location>
</feature>
<dbReference type="Gene3D" id="1.25.40.20">
    <property type="entry name" value="Ankyrin repeat-containing domain"/>
    <property type="match status" value="1"/>
</dbReference>
<name>A0ABN9Q2Y7_9DINO</name>
<feature type="compositionally biased region" description="Basic residues" evidence="1">
    <location>
        <begin position="112"/>
        <end position="123"/>
    </location>
</feature>